<dbReference type="Proteomes" id="UP001300692">
    <property type="component" value="Unassembled WGS sequence"/>
</dbReference>
<protein>
    <recommendedName>
        <fullName evidence="3">Adhesin</fullName>
    </recommendedName>
</protein>
<sequence>MKKLAYSIIVMFLFVGLTDLIAKNNVEKRKTIQKSYTVKEFVKLSIDNSFGRVHINTTNSNKIDVKIEIIAKRKTEERALELLKLINVNIEETGSMISFETDINGSLNNKNTESFEINYTVSMPMKNPLYVKNSFGDTYLSDLDGDAELKIAYGDVKTETLNGTSKIKLSFGDGHFKYVKTGEVEVKYSDATFDKMGIVKFEQGFSDVEIGIAQTLDMTSKYGDLEIGKIDGIRGYIGYSDLSIGYLTVEADLEASYAGGFEIDQIAKGFKSVKMEGKFSSFELEFESGTNGTFEARVKYGDFDYSDDQIELNYRNKSDNKAEYRGTIGNGQGGHVEIITSYGNIELD</sequence>
<accession>A0ABT3CUL2</accession>
<evidence type="ECO:0008006" key="3">
    <source>
        <dbReference type="Google" id="ProtNLM"/>
    </source>
</evidence>
<dbReference type="RefSeq" id="WP_264137754.1">
    <property type="nucleotide sequence ID" value="NZ_JAOYOD010000001.1"/>
</dbReference>
<name>A0ABT3CUL2_9BACT</name>
<proteinExistence type="predicted"/>
<organism evidence="1 2">
    <name type="scientific">Reichenbachiella ulvae</name>
    <dbReference type="NCBI Taxonomy" id="2980104"/>
    <lineage>
        <taxon>Bacteria</taxon>
        <taxon>Pseudomonadati</taxon>
        <taxon>Bacteroidota</taxon>
        <taxon>Cytophagia</taxon>
        <taxon>Cytophagales</taxon>
        <taxon>Reichenbachiellaceae</taxon>
        <taxon>Reichenbachiella</taxon>
    </lineage>
</organism>
<keyword evidence="2" id="KW-1185">Reference proteome</keyword>
<evidence type="ECO:0000313" key="2">
    <source>
        <dbReference type="Proteomes" id="UP001300692"/>
    </source>
</evidence>
<evidence type="ECO:0000313" key="1">
    <source>
        <dbReference type="EMBL" id="MCV9386923.1"/>
    </source>
</evidence>
<reference evidence="1 2" key="1">
    <citation type="submission" date="2022-10" db="EMBL/GenBank/DDBJ databases">
        <title>Comparative genomics and taxonomic characterization of three novel marine species of genus Reichenbachiella exhibiting antioxidant and polysaccharide degradation activities.</title>
        <authorList>
            <person name="Muhammad N."/>
            <person name="Lee Y.-J."/>
            <person name="Ko J."/>
            <person name="Kim S.-G."/>
        </authorList>
    </citation>
    <scope>NUCLEOTIDE SEQUENCE [LARGE SCALE GENOMIC DNA]</scope>
    <source>
        <strain evidence="1 2">ABR2-5</strain>
    </source>
</reference>
<comment type="caution">
    <text evidence="1">The sequence shown here is derived from an EMBL/GenBank/DDBJ whole genome shotgun (WGS) entry which is preliminary data.</text>
</comment>
<gene>
    <name evidence="1" type="ORF">N7U62_09635</name>
</gene>
<dbReference type="EMBL" id="JAOYOD010000001">
    <property type="protein sequence ID" value="MCV9386923.1"/>
    <property type="molecule type" value="Genomic_DNA"/>
</dbReference>